<feature type="region of interest" description="Disordered" evidence="1">
    <location>
        <begin position="1"/>
        <end position="34"/>
    </location>
</feature>
<evidence type="ECO:0000313" key="3">
    <source>
        <dbReference type="Proteomes" id="UP001189429"/>
    </source>
</evidence>
<gene>
    <name evidence="2" type="ORF">PCOR1329_LOCUS26305</name>
</gene>
<keyword evidence="3" id="KW-1185">Reference proteome</keyword>
<dbReference type="EMBL" id="CAUYUJ010009335">
    <property type="protein sequence ID" value="CAK0826472.1"/>
    <property type="molecule type" value="Genomic_DNA"/>
</dbReference>
<proteinExistence type="predicted"/>
<feature type="region of interest" description="Disordered" evidence="1">
    <location>
        <begin position="364"/>
        <end position="385"/>
    </location>
</feature>
<comment type="caution">
    <text evidence="2">The sequence shown here is derived from an EMBL/GenBank/DDBJ whole genome shotgun (WGS) entry which is preliminary data.</text>
</comment>
<organism evidence="2 3">
    <name type="scientific">Prorocentrum cordatum</name>
    <dbReference type="NCBI Taxonomy" id="2364126"/>
    <lineage>
        <taxon>Eukaryota</taxon>
        <taxon>Sar</taxon>
        <taxon>Alveolata</taxon>
        <taxon>Dinophyceae</taxon>
        <taxon>Prorocentrales</taxon>
        <taxon>Prorocentraceae</taxon>
        <taxon>Prorocentrum</taxon>
    </lineage>
</organism>
<feature type="compositionally biased region" description="Basic residues" evidence="1">
    <location>
        <begin position="10"/>
        <end position="25"/>
    </location>
</feature>
<dbReference type="Proteomes" id="UP001189429">
    <property type="component" value="Unassembled WGS sequence"/>
</dbReference>
<evidence type="ECO:0000256" key="1">
    <source>
        <dbReference type="SAM" id="MobiDB-lite"/>
    </source>
</evidence>
<feature type="region of interest" description="Disordered" evidence="1">
    <location>
        <begin position="543"/>
        <end position="574"/>
    </location>
</feature>
<feature type="region of interest" description="Disordered" evidence="1">
    <location>
        <begin position="412"/>
        <end position="494"/>
    </location>
</feature>
<protein>
    <submittedName>
        <fullName evidence="2">Uncharacterized protein</fullName>
    </submittedName>
</protein>
<name>A0ABN9S667_9DINO</name>
<sequence>MAADGGVVKRLGKVPKSGARKKKARGTAGGELSARMAQHRDKLVRELAAVVTTTVSEHVQEMRTARALANPQPKQLLASTVTQKVDVFQGRIQSVKLDAVKQALADCIVEIGVDAQYSNIASAELVSFHIGRGRNPRQIKTGVQGRRVREGFRDVDSSWPWFFDRDCGCIVAGRGTRGKPKLGYLGRLELPRGIVALRELHHDETPLVDFFAKAKSRVDVAADPADGREAGCAGDDGTKWLSPGARAADEPAVPESLEEMTELYVRLTDTEAALAAARRRESEKGLLLTEATRRAERAEADLQTERRLLADGSAREHGLQEQLAALQEGLRLERQRADAESEAMQAERAELRDALAAAQAALSTERQLSRRANDRADEQESRARALETERDLLDARYAAAAEELQGLLRRAEVAPPAEPPVQPSPRGARSAAPLPPGEAALQRRLQRASRPVVAATPPCPPPPVAAGLQGASPARGRTAAGGSSEEGTSASPTALHARGAPWEQELLRAGRHALHLGLLRVELRRVGGGRRWRSCPRALGRTVTRDAVQPSRWAKRPEDLDDPADGGAAPAGPPVAAALELSSRSGRRPASPCPISSFHSDLGPPWAAPRGLLRPAWTTSDGCACACAAPGPDSACQSSEVYAANSIFWRRQWRQFFALLDVTERRRPGR</sequence>
<feature type="compositionally biased region" description="Low complexity" evidence="1">
    <location>
        <begin position="478"/>
        <end position="494"/>
    </location>
</feature>
<evidence type="ECO:0000313" key="2">
    <source>
        <dbReference type="EMBL" id="CAK0826472.1"/>
    </source>
</evidence>
<feature type="compositionally biased region" description="Low complexity" evidence="1">
    <location>
        <begin position="565"/>
        <end position="574"/>
    </location>
</feature>
<feature type="compositionally biased region" description="Basic and acidic residues" evidence="1">
    <location>
        <begin position="367"/>
        <end position="385"/>
    </location>
</feature>
<reference evidence="2" key="1">
    <citation type="submission" date="2023-10" db="EMBL/GenBank/DDBJ databases">
        <authorList>
            <person name="Chen Y."/>
            <person name="Shah S."/>
            <person name="Dougan E. K."/>
            <person name="Thang M."/>
            <person name="Chan C."/>
        </authorList>
    </citation>
    <scope>NUCLEOTIDE SEQUENCE [LARGE SCALE GENOMIC DNA]</scope>
</reference>
<accession>A0ABN9S667</accession>